<evidence type="ECO:0000256" key="1">
    <source>
        <dbReference type="SAM" id="SignalP"/>
    </source>
</evidence>
<dbReference type="Pfam" id="PF07143">
    <property type="entry name" value="CrtC"/>
    <property type="match status" value="1"/>
</dbReference>
<dbReference type="SUPFAM" id="SSF159245">
    <property type="entry name" value="AttH-like"/>
    <property type="match status" value="1"/>
</dbReference>
<name>A0A508SYL8_9BRAD</name>
<keyword evidence="1" id="KW-0732">Signal</keyword>
<organism evidence="3 4">
    <name type="scientific">Bradyrhizobium ivorense</name>
    <dbReference type="NCBI Taxonomy" id="2511166"/>
    <lineage>
        <taxon>Bacteria</taxon>
        <taxon>Pseudomonadati</taxon>
        <taxon>Pseudomonadota</taxon>
        <taxon>Alphaproteobacteria</taxon>
        <taxon>Hyphomicrobiales</taxon>
        <taxon>Nitrobacteraceae</taxon>
        <taxon>Bradyrhizobium</taxon>
    </lineage>
</organism>
<accession>A0A508SYL8</accession>
<sequence>MHRIKPTALSASRALTRRAFAGGAAALALGGKALAQGFAGLGETAEGFAQVTPGKAFAFPADHGPHPEFRIEWWYVTANLSDASGATYGAQWTLFRQAMKPGAAVEGWANQQVWMGHAAVTSATTHRFSETFARGGIGQANVEPAPFQAWIDAWQLRGLDGFDAQRVAPLELTAAGADFGYALRLDAGHPLVLQGDRGYSRKSDRGQASYYYSQPFFRAAGRLVIEGKPVDVSGRAWLDREWSSQPLAADQTGWDWFSLHLPGDEKLMLYRLRQKDGRENLFGNWITPDGRSAEITAGGNSIAPLAITEIGGRKLPTSWRVTLPARGLAIETTPLNPTSWMGTSFPYWEGPIRFSGSHAGIGYLELTGY</sequence>
<proteinExistence type="predicted"/>
<feature type="chain" id="PRO_5021488553" description="AttH domain-containing protein" evidence="1">
    <location>
        <begin position="22"/>
        <end position="369"/>
    </location>
</feature>
<dbReference type="PANTHER" id="PTHR38591">
    <property type="entry name" value="HYDROLASE"/>
    <property type="match status" value="1"/>
</dbReference>
<dbReference type="OrthoDB" id="9770826at2"/>
<dbReference type="EMBL" id="CAADFC020000005">
    <property type="protein sequence ID" value="VIO68205.1"/>
    <property type="molecule type" value="Genomic_DNA"/>
</dbReference>
<dbReference type="Gene3D" id="2.40.370.10">
    <property type="entry name" value="AttH-like domain"/>
    <property type="match status" value="2"/>
</dbReference>
<evidence type="ECO:0000313" key="3">
    <source>
        <dbReference type="EMBL" id="VIO68205.1"/>
    </source>
</evidence>
<dbReference type="Pfam" id="PF17186">
    <property type="entry name" value="Lipocalin_9"/>
    <property type="match status" value="1"/>
</dbReference>
<feature type="domain" description="AttH" evidence="2">
    <location>
        <begin position="71"/>
        <end position="244"/>
    </location>
</feature>
<dbReference type="Proteomes" id="UP000328092">
    <property type="component" value="Unassembled WGS sequence"/>
</dbReference>
<dbReference type="InterPro" id="IPR010791">
    <property type="entry name" value="AttH_dom"/>
</dbReference>
<dbReference type="AlphaFoldDB" id="A0A508SYL8"/>
<dbReference type="RefSeq" id="WP_139858780.1">
    <property type="nucleotide sequence ID" value="NZ_CAADFC020000005.1"/>
</dbReference>
<evidence type="ECO:0000313" key="4">
    <source>
        <dbReference type="Proteomes" id="UP000328092"/>
    </source>
</evidence>
<gene>
    <name evidence="3" type="ORF">CI1B_19920</name>
</gene>
<feature type="signal peptide" evidence="1">
    <location>
        <begin position="1"/>
        <end position="21"/>
    </location>
</feature>
<reference evidence="3" key="1">
    <citation type="submission" date="2019-02" db="EMBL/GenBank/DDBJ databases">
        <authorList>
            <person name="Pothier F.J."/>
        </authorList>
    </citation>
    <scope>NUCLEOTIDE SEQUENCE</scope>
    <source>
        <strain evidence="3">CI-1B</strain>
    </source>
</reference>
<dbReference type="InterPro" id="IPR023374">
    <property type="entry name" value="AttH-like_dom_sf"/>
</dbReference>
<keyword evidence="4" id="KW-1185">Reference proteome</keyword>
<dbReference type="PANTHER" id="PTHR38591:SF1">
    <property type="entry name" value="BLL1000 PROTEIN"/>
    <property type="match status" value="1"/>
</dbReference>
<comment type="caution">
    <text evidence="3">The sequence shown here is derived from an EMBL/GenBank/DDBJ whole genome shotgun (WGS) entry which is preliminary data.</text>
</comment>
<protein>
    <recommendedName>
        <fullName evidence="2">AttH domain-containing protein</fullName>
    </recommendedName>
</protein>
<evidence type="ECO:0000259" key="2">
    <source>
        <dbReference type="Pfam" id="PF07143"/>
    </source>
</evidence>